<accession>F8P355</accession>
<dbReference type="CDD" id="cd18186">
    <property type="entry name" value="BTB_POZ_ZBTB_KLHL-like"/>
    <property type="match status" value="1"/>
</dbReference>
<dbReference type="HOGENOM" id="CLU_052397_0_1_1"/>
<name>F8P355_SERL9</name>
<evidence type="ECO:0000313" key="2">
    <source>
        <dbReference type="EMBL" id="EGO22586.1"/>
    </source>
</evidence>
<feature type="domain" description="BTB" evidence="1">
    <location>
        <begin position="29"/>
        <end position="94"/>
    </location>
</feature>
<dbReference type="PROSITE" id="PS50097">
    <property type="entry name" value="BTB"/>
    <property type="match status" value="1"/>
</dbReference>
<protein>
    <recommendedName>
        <fullName evidence="1">BTB domain-containing protein</fullName>
    </recommendedName>
</protein>
<dbReference type="EMBL" id="GL945437">
    <property type="protein sequence ID" value="EGO22586.1"/>
    <property type="molecule type" value="Genomic_DNA"/>
</dbReference>
<dbReference type="Gene3D" id="3.30.710.10">
    <property type="entry name" value="Potassium Channel Kv1.1, Chain A"/>
    <property type="match status" value="1"/>
</dbReference>
<evidence type="ECO:0000259" key="1">
    <source>
        <dbReference type="PROSITE" id="PS50097"/>
    </source>
</evidence>
<proteinExistence type="predicted"/>
<dbReference type="KEGG" id="sla:SERLADRAFT_473609"/>
<dbReference type="GeneID" id="18820333"/>
<dbReference type="RefSeq" id="XP_007321124.1">
    <property type="nucleotide sequence ID" value="XM_007321062.1"/>
</dbReference>
<dbReference type="AlphaFoldDB" id="F8P355"/>
<dbReference type="InterPro" id="IPR011333">
    <property type="entry name" value="SKP1/BTB/POZ_sf"/>
</dbReference>
<organism>
    <name type="scientific">Serpula lacrymans var. lacrymans (strain S7.9)</name>
    <name type="common">Dry rot fungus</name>
    <dbReference type="NCBI Taxonomy" id="578457"/>
    <lineage>
        <taxon>Eukaryota</taxon>
        <taxon>Fungi</taxon>
        <taxon>Dikarya</taxon>
        <taxon>Basidiomycota</taxon>
        <taxon>Agaricomycotina</taxon>
        <taxon>Agaricomycetes</taxon>
        <taxon>Agaricomycetidae</taxon>
        <taxon>Boletales</taxon>
        <taxon>Coniophorineae</taxon>
        <taxon>Serpulaceae</taxon>
        <taxon>Serpula</taxon>
    </lineage>
</organism>
<dbReference type="OrthoDB" id="3357985at2759"/>
<gene>
    <name evidence="2" type="ORF">SERLADRAFT_473609</name>
</gene>
<dbReference type="InterPro" id="IPR000210">
    <property type="entry name" value="BTB/POZ_dom"/>
</dbReference>
<sequence length="305" mass="34805">MSDSECTMLEADVEDKAMDAAAPFDRPDADMILRTCDNVDFRYYKFLLSLASPFFMNMFALPQPTELASDQTKYGLPIIPVSESSRVMEKLLMFCSPVYDTDVPALDNLDIVMAVLDAADKYDMKRVGKFVVKMIISPHFLEPEPMRVFAITCRYRSEVETRVAARYMLRYAISEPSYVAELDCISGGDYHRLVKYHAKCGQAVPQLINLWSKYPLPQLDCKACRKKGISRLPLKEYQDSVIEALRARPCAETLLNQDWIDAMVKKAGSCTNCRDRAYRNMADFVKEFAEPVDNIISQIELEVKF</sequence>
<dbReference type="SUPFAM" id="SSF54695">
    <property type="entry name" value="POZ domain"/>
    <property type="match status" value="1"/>
</dbReference>
<dbReference type="Proteomes" id="UP000008064">
    <property type="component" value="Unassembled WGS sequence"/>
</dbReference>
<dbReference type="Pfam" id="PF00651">
    <property type="entry name" value="BTB"/>
    <property type="match status" value="1"/>
</dbReference>
<reference evidence="2" key="1">
    <citation type="submission" date="2011-04" db="EMBL/GenBank/DDBJ databases">
        <title>Evolution of plant cell wall degrading machinery underlies the functional diversity of forest fungi.</title>
        <authorList>
            <consortium name="US DOE Joint Genome Institute (JGI-PGF)"/>
            <person name="Eastwood D.C."/>
            <person name="Floudas D."/>
            <person name="Binder M."/>
            <person name="Majcherczyk A."/>
            <person name="Schneider P."/>
            <person name="Aerts A."/>
            <person name="Asiegbu F.O."/>
            <person name="Baker S.E."/>
            <person name="Barry K."/>
            <person name="Bendiksby M."/>
            <person name="Blumentritt M."/>
            <person name="Coutinho P.M."/>
            <person name="Cullen D."/>
            <person name="Cullen D."/>
            <person name="Gathman A."/>
            <person name="Goodell B."/>
            <person name="Henrissat B."/>
            <person name="Ihrmark K."/>
            <person name="Kauserud H."/>
            <person name="Kohler A."/>
            <person name="LaButti K."/>
            <person name="Lapidus A."/>
            <person name="Lavin J.L."/>
            <person name="Lee Y.-H."/>
            <person name="Lindquist E."/>
            <person name="Lilly W."/>
            <person name="Lucas S."/>
            <person name="Morin E."/>
            <person name="Murat C."/>
            <person name="Oguiza J.A."/>
            <person name="Park J."/>
            <person name="Pisabarro A.G."/>
            <person name="Riley R."/>
            <person name="Rosling A."/>
            <person name="Salamov A."/>
            <person name="Schmidt O."/>
            <person name="Schmutz J."/>
            <person name="Skrede I."/>
            <person name="Stenlid J."/>
            <person name="Wiebenga A."/>
            <person name="Xie X."/>
            <person name="Kues U."/>
            <person name="Hibbett D.S."/>
            <person name="Hoffmeister D."/>
            <person name="Hogberg N."/>
            <person name="Martin F."/>
            <person name="Grigoriev I.V."/>
            <person name="Watkinson S.C."/>
        </authorList>
    </citation>
    <scope>NUCLEOTIDE SEQUENCE</scope>
    <source>
        <strain evidence="2">S7.9</strain>
    </source>
</reference>